<dbReference type="InterPro" id="IPR011990">
    <property type="entry name" value="TPR-like_helical_dom_sf"/>
</dbReference>
<accession>A0A9N9GMH3</accession>
<dbReference type="PANTHER" id="PTHR11102">
    <property type="entry name" value="SEL-1-LIKE PROTEIN"/>
    <property type="match status" value="1"/>
</dbReference>
<dbReference type="PANTHER" id="PTHR11102:SF147">
    <property type="entry name" value="SEL1L ADAPTOR SUBUNIT OF ERAD E3 UBIQUITIN LIGASE"/>
    <property type="match status" value="1"/>
</dbReference>
<evidence type="ECO:0000256" key="1">
    <source>
        <dbReference type="ARBA" id="ARBA00038101"/>
    </source>
</evidence>
<dbReference type="GO" id="GO:0036503">
    <property type="term" value="P:ERAD pathway"/>
    <property type="evidence" value="ECO:0007669"/>
    <property type="project" value="TreeGrafter"/>
</dbReference>
<evidence type="ECO:0000313" key="2">
    <source>
        <dbReference type="EMBL" id="CAG8621257.1"/>
    </source>
</evidence>
<dbReference type="Gene3D" id="1.25.40.10">
    <property type="entry name" value="Tetratricopeptide repeat domain"/>
    <property type="match status" value="1"/>
</dbReference>
<protein>
    <submittedName>
        <fullName evidence="2">13501_t:CDS:1</fullName>
    </submittedName>
</protein>
<gene>
    <name evidence="2" type="ORF">ALEPTO_LOCUS8971</name>
</gene>
<name>A0A9N9GMH3_9GLOM</name>
<dbReference type="SMART" id="SM00671">
    <property type="entry name" value="SEL1"/>
    <property type="match status" value="3"/>
</dbReference>
<dbReference type="Proteomes" id="UP000789508">
    <property type="component" value="Unassembled WGS sequence"/>
</dbReference>
<dbReference type="InterPro" id="IPR050767">
    <property type="entry name" value="Sel1_AlgK"/>
</dbReference>
<dbReference type="EMBL" id="CAJVPS010006049">
    <property type="protein sequence ID" value="CAG8621257.1"/>
    <property type="molecule type" value="Genomic_DNA"/>
</dbReference>
<proteinExistence type="inferred from homology"/>
<dbReference type="GO" id="GO:0005789">
    <property type="term" value="C:endoplasmic reticulum membrane"/>
    <property type="evidence" value="ECO:0007669"/>
    <property type="project" value="TreeGrafter"/>
</dbReference>
<dbReference type="OrthoDB" id="2242379at2759"/>
<dbReference type="AlphaFoldDB" id="A0A9N9GMH3"/>
<reference evidence="2" key="1">
    <citation type="submission" date="2021-06" db="EMBL/GenBank/DDBJ databases">
        <authorList>
            <person name="Kallberg Y."/>
            <person name="Tangrot J."/>
            <person name="Rosling A."/>
        </authorList>
    </citation>
    <scope>NUCLEOTIDE SEQUENCE</scope>
    <source>
        <strain evidence="2">FL130A</strain>
    </source>
</reference>
<keyword evidence="3" id="KW-1185">Reference proteome</keyword>
<sequence>MSISKITTAFDFDNIFCDIRPSYKSNYDYDAYDFSILNPIMKIFKDGNAKWVKDTRLAKDIENWLSTRKIAPKYLFELLLDKHFAGGYWYMAACYEQGVGTKQDFKLAVQYYQKSFDMGCFPAALYLAKCYRNGIGVDQDIAKAFHLTLEATKCQFGGAYTEIGRYYSRGRATIKDVHKAIRFFRLGIENEDDEAYGQIVKLFYPLIAE</sequence>
<evidence type="ECO:0000313" key="3">
    <source>
        <dbReference type="Proteomes" id="UP000789508"/>
    </source>
</evidence>
<comment type="similarity">
    <text evidence="1">Belongs to the sel-1 family.</text>
</comment>
<dbReference type="InterPro" id="IPR006597">
    <property type="entry name" value="Sel1-like"/>
</dbReference>
<dbReference type="Pfam" id="PF08238">
    <property type="entry name" value="Sel1"/>
    <property type="match status" value="3"/>
</dbReference>
<organism evidence="2 3">
    <name type="scientific">Ambispora leptoticha</name>
    <dbReference type="NCBI Taxonomy" id="144679"/>
    <lineage>
        <taxon>Eukaryota</taxon>
        <taxon>Fungi</taxon>
        <taxon>Fungi incertae sedis</taxon>
        <taxon>Mucoromycota</taxon>
        <taxon>Glomeromycotina</taxon>
        <taxon>Glomeromycetes</taxon>
        <taxon>Archaeosporales</taxon>
        <taxon>Ambisporaceae</taxon>
        <taxon>Ambispora</taxon>
    </lineage>
</organism>
<dbReference type="SUPFAM" id="SSF81901">
    <property type="entry name" value="HCP-like"/>
    <property type="match status" value="1"/>
</dbReference>
<comment type="caution">
    <text evidence="2">The sequence shown here is derived from an EMBL/GenBank/DDBJ whole genome shotgun (WGS) entry which is preliminary data.</text>
</comment>